<sequence>MKSWMMPLLAEAYTAYGKHTFYRHWVRSISQALVLEGDEPVVSAILHGLVKHLSSHNLWTFSVAHNPHLVSGVILSPENVAILGPSWLPYLPLGQTARWYESVTISPTRPITPQIPPGVFRHLFIAKEYLHDLQSVWDNQGRFHDQLQDIQRRLIAQLPMHNQEAQILASHAFLSTLTPLGPSFLHQHVAPCHIRRTFIMSPLGTGVSPLLKHVGLYAASHHHRVLFVHCGLDPSSIDHVYFPDLSWLISHNVAPHHIPARDTDEVITLTAPFTHGPKDCAQIENIYYLFAQAYHQAWEEISQMPIISTVQDITADIASWIETILSHPVLQSVVKKRQMTGTP</sequence>
<reference evidence="1 2" key="1">
    <citation type="journal article" date="2014" name="BMC Genomics">
        <title>Comparison of environmental and isolate Sulfobacillus genomes reveals diverse carbon, sulfur, nitrogen, and hydrogen metabolisms.</title>
        <authorList>
            <person name="Justice N.B."/>
            <person name="Norman A."/>
            <person name="Brown C.T."/>
            <person name="Singh A."/>
            <person name="Thomas B.C."/>
            <person name="Banfield J.F."/>
        </authorList>
    </citation>
    <scope>NUCLEOTIDE SEQUENCE [LARGE SCALE GENOMIC DNA]</scope>
    <source>
        <strain evidence="1">AMDSBA5</strain>
    </source>
</reference>
<gene>
    <name evidence="1" type="ORF">C7B47_12900</name>
</gene>
<dbReference type="AlphaFoldDB" id="A0A2T2WSB6"/>
<dbReference type="EMBL" id="PXYX01000035">
    <property type="protein sequence ID" value="PSR25131.1"/>
    <property type="molecule type" value="Genomic_DNA"/>
</dbReference>
<proteinExistence type="predicted"/>
<evidence type="ECO:0000313" key="1">
    <source>
        <dbReference type="EMBL" id="PSR25131.1"/>
    </source>
</evidence>
<comment type="caution">
    <text evidence="1">The sequence shown here is derived from an EMBL/GenBank/DDBJ whole genome shotgun (WGS) entry which is preliminary data.</text>
</comment>
<organism evidence="1 2">
    <name type="scientific">Sulfobacillus thermosulfidooxidans</name>
    <dbReference type="NCBI Taxonomy" id="28034"/>
    <lineage>
        <taxon>Bacteria</taxon>
        <taxon>Bacillati</taxon>
        <taxon>Bacillota</taxon>
        <taxon>Clostridia</taxon>
        <taxon>Eubacteriales</taxon>
        <taxon>Clostridiales Family XVII. Incertae Sedis</taxon>
        <taxon>Sulfobacillus</taxon>
    </lineage>
</organism>
<dbReference type="Proteomes" id="UP000242705">
    <property type="component" value="Unassembled WGS sequence"/>
</dbReference>
<protein>
    <submittedName>
        <fullName evidence="1">Uncharacterized protein</fullName>
    </submittedName>
</protein>
<name>A0A2T2WSB6_SULTH</name>
<evidence type="ECO:0000313" key="2">
    <source>
        <dbReference type="Proteomes" id="UP000242705"/>
    </source>
</evidence>
<accession>A0A2T2WSB6</accession>